<comment type="caution">
    <text evidence="8">The sequence shown here is derived from an EMBL/GenBank/DDBJ whole genome shotgun (WGS) entry which is preliminary data.</text>
</comment>
<keyword evidence="5" id="KW-0812">Transmembrane</keyword>
<dbReference type="GO" id="GO:0009279">
    <property type="term" value="C:cell outer membrane"/>
    <property type="evidence" value="ECO:0007669"/>
    <property type="project" value="UniProtKB-SubCell"/>
</dbReference>
<dbReference type="GO" id="GO:1990281">
    <property type="term" value="C:efflux pump complex"/>
    <property type="evidence" value="ECO:0007669"/>
    <property type="project" value="TreeGrafter"/>
</dbReference>
<keyword evidence="4" id="KW-1134">Transmembrane beta strand</keyword>
<keyword evidence="3" id="KW-0813">Transport</keyword>
<sequence>MKKQIIIALATLTALPAVSQEKWDLRKCIDYAIEHNLSIKQQEAARDQNAVDLNTAKYSRLPNLNGNVGQSFNFGRALQADNTYGDRNTKNTNFSLSTSIPLFTGLRIPNNIALSKLNLKAAIEDLNKAKEDISISVTSAYLQILFNEELAKVAHNQVELSREQLELKEAYFKNGKASEAEVYEARTRVAQDEMSAVQADNNYQLALLELSQLLELPTPDGFGVVSPRVEDNFTLLSLPEDIYAQAVLNKPSIKAAQFRLEGAAKSIRIAQSSWYPQLNFGAGIGTNYYNISGVENASFSSQWHQNFNKYLQFSLSIPLFNRFDTRNKVKNARIQRTALSWKLEESKKALFKEIQQAYYNAVAAESKYKSSNTATDASEASFRLMSEKYANGKANATEYNEARTNWMKAVSDMLQAKYDYLFRTKILDFYKGVPLTLELEFNL</sequence>
<evidence type="ECO:0000256" key="2">
    <source>
        <dbReference type="ARBA" id="ARBA00007613"/>
    </source>
</evidence>
<organism evidence="8 9">
    <name type="scientific">Phocaeicola dorei</name>
    <dbReference type="NCBI Taxonomy" id="357276"/>
    <lineage>
        <taxon>Bacteria</taxon>
        <taxon>Pseudomonadati</taxon>
        <taxon>Bacteroidota</taxon>
        <taxon>Bacteroidia</taxon>
        <taxon>Bacteroidales</taxon>
        <taxon>Bacteroidaceae</taxon>
        <taxon>Phocaeicola</taxon>
    </lineage>
</organism>
<name>A0A412Z1V3_9BACT</name>
<dbReference type="PANTHER" id="PTHR30026:SF20">
    <property type="entry name" value="OUTER MEMBRANE PROTEIN TOLC"/>
    <property type="match status" value="1"/>
</dbReference>
<evidence type="ECO:0000256" key="4">
    <source>
        <dbReference type="ARBA" id="ARBA00022452"/>
    </source>
</evidence>
<dbReference type="GO" id="GO:0015288">
    <property type="term" value="F:porin activity"/>
    <property type="evidence" value="ECO:0007669"/>
    <property type="project" value="TreeGrafter"/>
</dbReference>
<dbReference type="GO" id="GO:0015562">
    <property type="term" value="F:efflux transmembrane transporter activity"/>
    <property type="evidence" value="ECO:0007669"/>
    <property type="project" value="InterPro"/>
</dbReference>
<evidence type="ECO:0000256" key="6">
    <source>
        <dbReference type="ARBA" id="ARBA00023136"/>
    </source>
</evidence>
<comment type="similarity">
    <text evidence="2">Belongs to the outer membrane factor (OMF) (TC 1.B.17) family.</text>
</comment>
<dbReference type="RefSeq" id="WP_118429250.1">
    <property type="nucleotide sequence ID" value="NZ_QRZL01000017.1"/>
</dbReference>
<evidence type="ECO:0000256" key="7">
    <source>
        <dbReference type="ARBA" id="ARBA00023237"/>
    </source>
</evidence>
<keyword evidence="6" id="KW-0472">Membrane</keyword>
<dbReference type="PANTHER" id="PTHR30026">
    <property type="entry name" value="OUTER MEMBRANE PROTEIN TOLC"/>
    <property type="match status" value="1"/>
</dbReference>
<dbReference type="EMBL" id="QRZL01000017">
    <property type="protein sequence ID" value="RGV73864.1"/>
    <property type="molecule type" value="Genomic_DNA"/>
</dbReference>
<dbReference type="SUPFAM" id="SSF56954">
    <property type="entry name" value="Outer membrane efflux proteins (OEP)"/>
    <property type="match status" value="1"/>
</dbReference>
<keyword evidence="7" id="KW-0998">Cell outer membrane</keyword>
<dbReference type="InterPro" id="IPR003423">
    <property type="entry name" value="OMP_efflux"/>
</dbReference>
<proteinExistence type="inferred from homology"/>
<comment type="subcellular location">
    <subcellularLocation>
        <location evidence="1">Cell outer membrane</location>
    </subcellularLocation>
</comment>
<dbReference type="InterPro" id="IPR051906">
    <property type="entry name" value="TolC-like"/>
</dbReference>
<reference evidence="8 9" key="1">
    <citation type="submission" date="2018-08" db="EMBL/GenBank/DDBJ databases">
        <title>A genome reference for cultivated species of the human gut microbiota.</title>
        <authorList>
            <person name="Zou Y."/>
            <person name="Xue W."/>
            <person name="Luo G."/>
        </authorList>
    </citation>
    <scope>NUCLEOTIDE SEQUENCE [LARGE SCALE GENOMIC DNA]</scope>
    <source>
        <strain evidence="8 9">AF14-1AC</strain>
    </source>
</reference>
<evidence type="ECO:0000256" key="3">
    <source>
        <dbReference type="ARBA" id="ARBA00022448"/>
    </source>
</evidence>
<evidence type="ECO:0000256" key="1">
    <source>
        <dbReference type="ARBA" id="ARBA00004442"/>
    </source>
</evidence>
<dbReference type="Pfam" id="PF02321">
    <property type="entry name" value="OEP"/>
    <property type="match status" value="2"/>
</dbReference>
<accession>A0A412Z1V3</accession>
<dbReference type="Proteomes" id="UP000283678">
    <property type="component" value="Unassembled WGS sequence"/>
</dbReference>
<evidence type="ECO:0000313" key="8">
    <source>
        <dbReference type="EMBL" id="RGV73864.1"/>
    </source>
</evidence>
<protein>
    <submittedName>
        <fullName evidence="8">TolC family protein</fullName>
    </submittedName>
</protein>
<gene>
    <name evidence="8" type="ORF">DWW04_15590</name>
</gene>
<evidence type="ECO:0000313" key="9">
    <source>
        <dbReference type="Proteomes" id="UP000283678"/>
    </source>
</evidence>
<dbReference type="Gene3D" id="1.20.1600.10">
    <property type="entry name" value="Outer membrane efflux proteins (OEP)"/>
    <property type="match status" value="1"/>
</dbReference>
<evidence type="ECO:0000256" key="5">
    <source>
        <dbReference type="ARBA" id="ARBA00022692"/>
    </source>
</evidence>
<dbReference type="AlphaFoldDB" id="A0A412Z1V3"/>